<gene>
    <name evidence="3" type="ORF">P7K49_028221</name>
</gene>
<dbReference type="Pfam" id="PF15779">
    <property type="entry name" value="LRRC37"/>
    <property type="match status" value="2"/>
</dbReference>
<dbReference type="InterPro" id="IPR032754">
    <property type="entry name" value="LRRC37_N"/>
</dbReference>
<feature type="domain" description="Leucine-rich repeat-containing protein 37 N-terminal" evidence="2">
    <location>
        <begin position="92"/>
        <end position="152"/>
    </location>
</feature>
<dbReference type="InterPro" id="IPR015753">
    <property type="entry name" value="LRRC37"/>
</dbReference>
<dbReference type="PANTHER" id="PTHR23045:SF9">
    <property type="entry name" value="LEUCINE RICH REPEAT CONTAINING 37A-RELATED"/>
    <property type="match status" value="1"/>
</dbReference>
<protein>
    <recommendedName>
        <fullName evidence="2">Leucine-rich repeat-containing protein 37 N-terminal domain-containing protein</fullName>
    </recommendedName>
</protein>
<feature type="compositionally biased region" description="Basic and acidic residues" evidence="1">
    <location>
        <begin position="77"/>
        <end position="87"/>
    </location>
</feature>
<feature type="region of interest" description="Disordered" evidence="1">
    <location>
        <begin position="60"/>
        <end position="176"/>
    </location>
</feature>
<evidence type="ECO:0000259" key="2">
    <source>
        <dbReference type="Pfam" id="PF15779"/>
    </source>
</evidence>
<accession>A0ABQ9UBK9</accession>
<feature type="domain" description="Leucine-rich repeat-containing protein 37 N-terminal" evidence="2">
    <location>
        <begin position="37"/>
        <end position="58"/>
    </location>
</feature>
<keyword evidence="4" id="KW-1185">Reference proteome</keyword>
<evidence type="ECO:0000313" key="3">
    <source>
        <dbReference type="EMBL" id="KAK2094483.1"/>
    </source>
</evidence>
<proteinExistence type="predicted"/>
<sequence>MGLPRWLELHTDLVSKPHSQKQTLQDEYLDSSMDMLEAQHSHLPNVTVKPVGVELTVTRARQRTYIKPGTGPAQPPEHPEERKKKASEFPGEVPAQPPESSMERAAQIPLNQTVQPPDEDQAPYNLSNATVRPADVEVTIPSEPTEETEPSPAQQEAPNPASRGGKNFCNLRGGPD</sequence>
<evidence type="ECO:0000313" key="4">
    <source>
        <dbReference type="Proteomes" id="UP001266305"/>
    </source>
</evidence>
<dbReference type="EMBL" id="JASSZA010000014">
    <property type="protein sequence ID" value="KAK2094483.1"/>
    <property type="molecule type" value="Genomic_DNA"/>
</dbReference>
<organism evidence="3 4">
    <name type="scientific">Saguinus oedipus</name>
    <name type="common">Cotton-top tamarin</name>
    <name type="synonym">Oedipomidas oedipus</name>
    <dbReference type="NCBI Taxonomy" id="9490"/>
    <lineage>
        <taxon>Eukaryota</taxon>
        <taxon>Metazoa</taxon>
        <taxon>Chordata</taxon>
        <taxon>Craniata</taxon>
        <taxon>Vertebrata</taxon>
        <taxon>Euteleostomi</taxon>
        <taxon>Mammalia</taxon>
        <taxon>Eutheria</taxon>
        <taxon>Euarchontoglires</taxon>
        <taxon>Primates</taxon>
        <taxon>Haplorrhini</taxon>
        <taxon>Platyrrhini</taxon>
        <taxon>Cebidae</taxon>
        <taxon>Callitrichinae</taxon>
        <taxon>Saguinus</taxon>
    </lineage>
</organism>
<comment type="caution">
    <text evidence="3">The sequence shown here is derived from an EMBL/GenBank/DDBJ whole genome shotgun (WGS) entry which is preliminary data.</text>
</comment>
<dbReference type="Proteomes" id="UP001266305">
    <property type="component" value="Unassembled WGS sequence"/>
</dbReference>
<evidence type="ECO:0000256" key="1">
    <source>
        <dbReference type="SAM" id="MobiDB-lite"/>
    </source>
</evidence>
<reference evidence="3 4" key="1">
    <citation type="submission" date="2023-05" db="EMBL/GenBank/DDBJ databases">
        <title>B98-5 Cell Line De Novo Hybrid Assembly: An Optical Mapping Approach.</title>
        <authorList>
            <person name="Kananen K."/>
            <person name="Auerbach J.A."/>
            <person name="Kautto E."/>
            <person name="Blachly J.S."/>
        </authorList>
    </citation>
    <scope>NUCLEOTIDE SEQUENCE [LARGE SCALE GENOMIC DNA]</scope>
    <source>
        <strain evidence="3">B95-8</strain>
        <tissue evidence="3">Cell line</tissue>
    </source>
</reference>
<name>A0ABQ9UBK9_SAGOE</name>
<dbReference type="PANTHER" id="PTHR23045">
    <property type="entry name" value="LEUCINE-RICH REPEAT-CONTAINING PROTEIN 37A"/>
    <property type="match status" value="1"/>
</dbReference>